<keyword evidence="2" id="KW-1185">Reference proteome</keyword>
<dbReference type="AlphaFoldDB" id="A0A9N9HJR5"/>
<evidence type="ECO:0000313" key="2">
    <source>
        <dbReference type="Proteomes" id="UP000789508"/>
    </source>
</evidence>
<sequence>MKLKSEDRYDKIVPGDVRSGLSRLIEIADLAIKDQAGNPITELKIPHFPGAATEIEFTLQKLKYDESQGLKFSFVGAVPVGTAVTSDTLFLGSSDFEGYEVFKSKRGDFNRLSSIIKLSDGLPTEVKQT</sequence>
<name>A0A9N9HJR5_9GLOM</name>
<gene>
    <name evidence="1" type="ORF">ALEPTO_LOCUS11109</name>
</gene>
<protein>
    <submittedName>
        <fullName evidence="1">11699_t:CDS:1</fullName>
    </submittedName>
</protein>
<accession>A0A9N9HJR5</accession>
<evidence type="ECO:0000313" key="1">
    <source>
        <dbReference type="EMBL" id="CAG8688057.1"/>
    </source>
</evidence>
<organism evidence="1 2">
    <name type="scientific">Ambispora leptoticha</name>
    <dbReference type="NCBI Taxonomy" id="144679"/>
    <lineage>
        <taxon>Eukaryota</taxon>
        <taxon>Fungi</taxon>
        <taxon>Fungi incertae sedis</taxon>
        <taxon>Mucoromycota</taxon>
        <taxon>Glomeromycotina</taxon>
        <taxon>Glomeromycetes</taxon>
        <taxon>Archaeosporales</taxon>
        <taxon>Ambisporaceae</taxon>
        <taxon>Ambispora</taxon>
    </lineage>
</organism>
<comment type="caution">
    <text evidence="1">The sequence shown here is derived from an EMBL/GenBank/DDBJ whole genome shotgun (WGS) entry which is preliminary data.</text>
</comment>
<reference evidence="1" key="1">
    <citation type="submission" date="2021-06" db="EMBL/GenBank/DDBJ databases">
        <authorList>
            <person name="Kallberg Y."/>
            <person name="Tangrot J."/>
            <person name="Rosling A."/>
        </authorList>
    </citation>
    <scope>NUCLEOTIDE SEQUENCE</scope>
    <source>
        <strain evidence="1">FL130A</strain>
    </source>
</reference>
<proteinExistence type="predicted"/>
<dbReference type="EMBL" id="CAJVPS010015923">
    <property type="protein sequence ID" value="CAG8688057.1"/>
    <property type="molecule type" value="Genomic_DNA"/>
</dbReference>
<dbReference type="Proteomes" id="UP000789508">
    <property type="component" value="Unassembled WGS sequence"/>
</dbReference>